<keyword evidence="3" id="KW-1185">Reference proteome</keyword>
<dbReference type="Proteomes" id="UP000238326">
    <property type="component" value="Unassembled WGS sequence"/>
</dbReference>
<evidence type="ECO:0000313" key="3">
    <source>
        <dbReference type="Proteomes" id="UP000238326"/>
    </source>
</evidence>
<dbReference type="RefSeq" id="WP_105729435.1">
    <property type="nucleotide sequence ID" value="NZ_PVLR01000020.1"/>
</dbReference>
<feature type="compositionally biased region" description="Basic and acidic residues" evidence="1">
    <location>
        <begin position="21"/>
        <end position="39"/>
    </location>
</feature>
<accession>A0A2S9KF08</accession>
<organism evidence="2 3">
    <name type="scientific">Malikia spinosa</name>
    <dbReference type="NCBI Taxonomy" id="86180"/>
    <lineage>
        <taxon>Bacteria</taxon>
        <taxon>Pseudomonadati</taxon>
        <taxon>Pseudomonadota</taxon>
        <taxon>Betaproteobacteria</taxon>
        <taxon>Burkholderiales</taxon>
        <taxon>Comamonadaceae</taxon>
        <taxon>Malikia</taxon>
    </lineage>
</organism>
<name>A0A2S9KF08_9BURK</name>
<evidence type="ECO:0000256" key="1">
    <source>
        <dbReference type="SAM" id="MobiDB-lite"/>
    </source>
</evidence>
<feature type="region of interest" description="Disordered" evidence="1">
    <location>
        <begin position="1"/>
        <end position="39"/>
    </location>
</feature>
<dbReference type="EMBL" id="PVLR01000020">
    <property type="protein sequence ID" value="PRD69040.1"/>
    <property type="molecule type" value="Genomic_DNA"/>
</dbReference>
<dbReference type="AlphaFoldDB" id="A0A2S9KF08"/>
<feature type="compositionally biased region" description="Acidic residues" evidence="1">
    <location>
        <begin position="1"/>
        <end position="18"/>
    </location>
</feature>
<reference evidence="2 3" key="1">
    <citation type="submission" date="2018-03" db="EMBL/GenBank/DDBJ databases">
        <title>Comparative genomics illustrates the genes involved in a hyperalkaliphilic mechanisms of Serpentinomonas isolated from highly-alkaline calcium-rich serpentinized springs.</title>
        <authorList>
            <person name="Suzuki S."/>
            <person name="Ishii S."/>
            <person name="Walworth N."/>
            <person name="Bird L."/>
            <person name="Kuenen J.G."/>
            <person name="Nealson K.H."/>
        </authorList>
    </citation>
    <scope>NUCLEOTIDE SEQUENCE [LARGE SCALE GENOMIC DNA]</scope>
    <source>
        <strain evidence="2 3">83</strain>
    </source>
</reference>
<gene>
    <name evidence="2" type="ORF">C6P61_08145</name>
</gene>
<proteinExistence type="predicted"/>
<evidence type="ECO:0000313" key="2">
    <source>
        <dbReference type="EMBL" id="PRD69040.1"/>
    </source>
</evidence>
<comment type="caution">
    <text evidence="2">The sequence shown here is derived from an EMBL/GenBank/DDBJ whole genome shotgun (WGS) entry which is preliminary data.</text>
</comment>
<protein>
    <submittedName>
        <fullName evidence="2">Uncharacterized protein</fullName>
    </submittedName>
</protein>
<sequence>MGEWSEYFEDFPEEDPGNYDEQGRFDPNRRQRDEAERQRQLDAALRRQLSVPRVKPQPQ</sequence>